<dbReference type="EMBL" id="JAGUCN010000011">
    <property type="protein sequence ID" value="MBS2211923.1"/>
    <property type="molecule type" value="Genomic_DNA"/>
</dbReference>
<protein>
    <submittedName>
        <fullName evidence="3">C39 family peptidase</fullName>
    </submittedName>
</protein>
<feature type="chain" id="PRO_5046739214" evidence="1">
    <location>
        <begin position="21"/>
        <end position="352"/>
    </location>
</feature>
<reference evidence="3 4" key="1">
    <citation type="journal article" date="2014" name="Int. J. Syst. Evol. Microbiol.">
        <title>Carboxylicivirga gen. nov. in the family Marinilabiliaceae with two novel species, Carboxylicivirga mesophila sp. nov. and Carboxylicivirga taeanensis sp. nov., and reclassification of Cytophaga fermentans as Saccharicrinis fermentans gen. nov., comb. nov.</title>
        <authorList>
            <person name="Yang S.H."/>
            <person name="Seo H.S."/>
            <person name="Woo J.H."/>
            <person name="Oh H.M."/>
            <person name="Jang H."/>
            <person name="Lee J.H."/>
            <person name="Kim S.J."/>
            <person name="Kwon K.K."/>
        </authorList>
    </citation>
    <scope>NUCLEOTIDE SEQUENCE [LARGE SCALE GENOMIC DNA]</scope>
    <source>
        <strain evidence="3 4">JCM 18290</strain>
    </source>
</reference>
<proteinExistence type="predicted"/>
<evidence type="ECO:0000313" key="3">
    <source>
        <dbReference type="EMBL" id="MBS2211923.1"/>
    </source>
</evidence>
<sequence length="352" mass="39656">MKRNVLLFGLVMMVMGLFQSCDNDETINRYYPISWMPVVDSDGEMLKSTYLDGTELEFVVPFKVHNGNEVTFIELSTAIVDPTSGEVSQKTKVKEYAPSDYEYVAEELHYKVDMSYTIPSDLLDKKVQLLADFYTQNGTSQERFVAEFQVVEFKNVIGGLPYFYMWNNGSWSAQGFEAEHSAGYSALNMVMNFYGFDPDNANFQNDMGGNIAVHDVDFVTWYYVTQLSSPIFAQTVDEVNEVYNTEAPWYGGPKVLEGTTTGTYEAIEEAINNGSPVIVHGNFRNVDYLHQIVLVGSNETEFMVLDPAGKWNGAVKGNYEKTETIGMYTKYLKADVYAAIGDDGEVHMNTPF</sequence>
<dbReference type="Pfam" id="PF13529">
    <property type="entry name" value="Peptidase_C39_2"/>
    <property type="match status" value="1"/>
</dbReference>
<dbReference type="PROSITE" id="PS51257">
    <property type="entry name" value="PROKAR_LIPOPROTEIN"/>
    <property type="match status" value="1"/>
</dbReference>
<dbReference type="Gene3D" id="3.90.70.10">
    <property type="entry name" value="Cysteine proteinases"/>
    <property type="match status" value="1"/>
</dbReference>
<accession>A0ABS5KC53</accession>
<dbReference type="Proteomes" id="UP000721861">
    <property type="component" value="Unassembled WGS sequence"/>
</dbReference>
<dbReference type="InterPro" id="IPR039564">
    <property type="entry name" value="Peptidase_C39-like"/>
</dbReference>
<feature type="domain" description="Peptidase C39-like" evidence="2">
    <location>
        <begin position="185"/>
        <end position="308"/>
    </location>
</feature>
<evidence type="ECO:0000259" key="2">
    <source>
        <dbReference type="Pfam" id="PF13529"/>
    </source>
</evidence>
<name>A0ABS5KC53_9BACT</name>
<organism evidence="3 4">
    <name type="scientific">Carboxylicivirga mesophila</name>
    <dbReference type="NCBI Taxonomy" id="1166478"/>
    <lineage>
        <taxon>Bacteria</taxon>
        <taxon>Pseudomonadati</taxon>
        <taxon>Bacteroidota</taxon>
        <taxon>Bacteroidia</taxon>
        <taxon>Marinilabiliales</taxon>
        <taxon>Marinilabiliaceae</taxon>
        <taxon>Carboxylicivirga</taxon>
    </lineage>
</organism>
<dbReference type="RefSeq" id="WP_212228265.1">
    <property type="nucleotide sequence ID" value="NZ_JAGUCN010000011.1"/>
</dbReference>
<evidence type="ECO:0000313" key="4">
    <source>
        <dbReference type="Proteomes" id="UP000721861"/>
    </source>
</evidence>
<keyword evidence="1" id="KW-0732">Signal</keyword>
<evidence type="ECO:0000256" key="1">
    <source>
        <dbReference type="SAM" id="SignalP"/>
    </source>
</evidence>
<gene>
    <name evidence="3" type="ORF">KEM09_10935</name>
</gene>
<feature type="signal peptide" evidence="1">
    <location>
        <begin position="1"/>
        <end position="20"/>
    </location>
</feature>
<keyword evidence="4" id="KW-1185">Reference proteome</keyword>
<comment type="caution">
    <text evidence="3">The sequence shown here is derived from an EMBL/GenBank/DDBJ whole genome shotgun (WGS) entry which is preliminary data.</text>
</comment>